<dbReference type="AlphaFoldDB" id="A0A6N2MR93"/>
<evidence type="ECO:0000256" key="1">
    <source>
        <dbReference type="SAM" id="Phobius"/>
    </source>
</evidence>
<feature type="transmembrane region" description="Helical" evidence="1">
    <location>
        <begin position="48"/>
        <end position="69"/>
    </location>
</feature>
<accession>A0A6N2MR93</accession>
<name>A0A6N2MR93_SALVM</name>
<sequence length="160" mass="17948">MGNGISIPWTPRSGLLKSGLQIQCFWLWAPSLSSVGCNILCQLVCLTLMFLCLLQSLFTFVNSFCAFAMHVKDLLLLLIGRITLSEFSIFSSSGLNLSFMKSWIFMFYLKYSVAGFLITVVEIVIAYDDEILSFLITAAENWTAPVQISFVVDTTCYLIH</sequence>
<reference evidence="2" key="1">
    <citation type="submission" date="2019-03" db="EMBL/GenBank/DDBJ databases">
        <authorList>
            <person name="Mank J."/>
            <person name="Almeida P."/>
        </authorList>
    </citation>
    <scope>NUCLEOTIDE SEQUENCE</scope>
    <source>
        <strain evidence="2">78183</strain>
    </source>
</reference>
<keyword evidence="1" id="KW-0812">Transmembrane</keyword>
<feature type="transmembrane region" description="Helical" evidence="1">
    <location>
        <begin position="75"/>
        <end position="95"/>
    </location>
</feature>
<organism evidence="2">
    <name type="scientific">Salix viminalis</name>
    <name type="common">Common osier</name>
    <name type="synonym">Basket willow</name>
    <dbReference type="NCBI Taxonomy" id="40686"/>
    <lineage>
        <taxon>Eukaryota</taxon>
        <taxon>Viridiplantae</taxon>
        <taxon>Streptophyta</taxon>
        <taxon>Embryophyta</taxon>
        <taxon>Tracheophyta</taxon>
        <taxon>Spermatophyta</taxon>
        <taxon>Magnoliopsida</taxon>
        <taxon>eudicotyledons</taxon>
        <taxon>Gunneridae</taxon>
        <taxon>Pentapetalae</taxon>
        <taxon>rosids</taxon>
        <taxon>fabids</taxon>
        <taxon>Malpighiales</taxon>
        <taxon>Salicaceae</taxon>
        <taxon>Saliceae</taxon>
        <taxon>Salix</taxon>
    </lineage>
</organism>
<evidence type="ECO:0000313" key="2">
    <source>
        <dbReference type="EMBL" id="VFU56872.1"/>
    </source>
</evidence>
<keyword evidence="1" id="KW-0472">Membrane</keyword>
<keyword evidence="1" id="KW-1133">Transmembrane helix</keyword>
<gene>
    <name evidence="2" type="ORF">SVIM_LOCUS410381</name>
</gene>
<dbReference type="EMBL" id="CAADRP010001929">
    <property type="protein sequence ID" value="VFU56872.1"/>
    <property type="molecule type" value="Genomic_DNA"/>
</dbReference>
<proteinExistence type="predicted"/>
<feature type="transmembrane region" description="Helical" evidence="1">
    <location>
        <begin position="107"/>
        <end position="127"/>
    </location>
</feature>
<protein>
    <submittedName>
        <fullName evidence="2">Uncharacterized protein</fullName>
    </submittedName>
</protein>